<dbReference type="GO" id="GO:0006281">
    <property type="term" value="P:DNA repair"/>
    <property type="evidence" value="ECO:0007669"/>
    <property type="project" value="TreeGrafter"/>
</dbReference>
<dbReference type="PANTHER" id="PTHR11736:SF14">
    <property type="entry name" value="NSE3 HOMOLOG, SMC5-SMC6 COMPLEX COMPONENT"/>
    <property type="match status" value="1"/>
</dbReference>
<accession>A0AAN8NCM1</accession>
<dbReference type="InterPro" id="IPR041899">
    <property type="entry name" value="MAGE_WH2"/>
</dbReference>
<evidence type="ECO:0000259" key="2">
    <source>
        <dbReference type="SMART" id="SM01373"/>
    </source>
</evidence>
<dbReference type="GO" id="GO:0005634">
    <property type="term" value="C:nucleus"/>
    <property type="evidence" value="ECO:0007669"/>
    <property type="project" value="TreeGrafter"/>
</dbReference>
<feature type="compositionally biased region" description="Basic residues" evidence="1">
    <location>
        <begin position="50"/>
        <end position="70"/>
    </location>
</feature>
<protein>
    <recommendedName>
        <fullName evidence="2">MAGE domain-containing protein</fullName>
    </recommendedName>
</protein>
<dbReference type="InterPro" id="IPR041898">
    <property type="entry name" value="MAGE_WH1"/>
</dbReference>
<proteinExistence type="predicted"/>
<feature type="compositionally biased region" description="Acidic residues" evidence="1">
    <location>
        <begin position="453"/>
        <end position="466"/>
    </location>
</feature>
<name>A0AAN8NCM1_9PEZI</name>
<dbReference type="Gene3D" id="1.10.10.1210">
    <property type="entry name" value="MAGE homology domain, winged helix WH2 motif"/>
    <property type="match status" value="1"/>
</dbReference>
<feature type="region of interest" description="Disordered" evidence="1">
    <location>
        <begin position="392"/>
        <end position="466"/>
    </location>
</feature>
<dbReference type="PANTHER" id="PTHR11736">
    <property type="entry name" value="MELANOMA-ASSOCIATED ANTIGEN MAGE ANTIGEN"/>
    <property type="match status" value="1"/>
</dbReference>
<organism evidence="3 4">
    <name type="scientific">Arthrobotrys conoides</name>
    <dbReference type="NCBI Taxonomy" id="74498"/>
    <lineage>
        <taxon>Eukaryota</taxon>
        <taxon>Fungi</taxon>
        <taxon>Dikarya</taxon>
        <taxon>Ascomycota</taxon>
        <taxon>Pezizomycotina</taxon>
        <taxon>Orbiliomycetes</taxon>
        <taxon>Orbiliales</taxon>
        <taxon>Orbiliaceae</taxon>
        <taxon>Arthrobotrys</taxon>
    </lineage>
</organism>
<dbReference type="Gene3D" id="1.10.10.1200">
    <property type="entry name" value="MAGE homology domain, winged helix WH1 motif"/>
    <property type="match status" value="1"/>
</dbReference>
<feature type="region of interest" description="Disordered" evidence="1">
    <location>
        <begin position="217"/>
        <end position="241"/>
    </location>
</feature>
<feature type="compositionally biased region" description="Acidic residues" evidence="1">
    <location>
        <begin position="26"/>
        <end position="46"/>
    </location>
</feature>
<dbReference type="SMART" id="SM01373">
    <property type="entry name" value="MAGE"/>
    <property type="match status" value="1"/>
</dbReference>
<evidence type="ECO:0000313" key="3">
    <source>
        <dbReference type="EMBL" id="KAK6516894.1"/>
    </source>
</evidence>
<feature type="compositionally biased region" description="Acidic residues" evidence="1">
    <location>
        <begin position="112"/>
        <end position="134"/>
    </location>
</feature>
<comment type="caution">
    <text evidence="3">The sequence shown here is derived from an EMBL/GenBank/DDBJ whole genome shotgun (WGS) entry which is preliminary data.</text>
</comment>
<dbReference type="InterPro" id="IPR037445">
    <property type="entry name" value="MAGE"/>
</dbReference>
<feature type="compositionally biased region" description="Gly residues" evidence="1">
    <location>
        <begin position="400"/>
        <end position="411"/>
    </location>
</feature>
<dbReference type="Proteomes" id="UP001307849">
    <property type="component" value="Unassembled WGS sequence"/>
</dbReference>
<feature type="domain" description="MAGE" evidence="2">
    <location>
        <begin position="149"/>
        <end position="367"/>
    </location>
</feature>
<gene>
    <name evidence="3" type="ORF">TWF506_006778</name>
</gene>
<dbReference type="Pfam" id="PF01454">
    <property type="entry name" value="MAGE"/>
    <property type="match status" value="1"/>
</dbReference>
<dbReference type="InterPro" id="IPR002190">
    <property type="entry name" value="MHD_dom"/>
</dbReference>
<feature type="compositionally biased region" description="Basic and acidic residues" evidence="1">
    <location>
        <begin position="1"/>
        <end position="25"/>
    </location>
</feature>
<sequence length="466" mass="51687">MARKPQETTRKRPRNSQREPPREPTPEEEEEEEEEVEEEEEEDEEPQQPTRRRQAYGKQQQKPRHNRRSKALPELEEEEVAESSGASGLRARRKSAPAAGKKASKRRRRDGEDEEEEQEQEQEQEREEEEEEEEGGRPGDKGLAPVSKLVRLALAMEYQKKPIRRQDISEKVLGPKFKGEFKIVFQEAQEALKQIFGFQMVELPAITEKISLAQQRRQAAADAQRGDSNAGSTAAEAKKKKEAAGSKSWQLVSILPDIYRLPILISPQLPDDQTLLGIGSAIVTLVYLSGSSMGEKVLQRHLRKFGVEDRIPVEGNRESGKMENIMGRLVREGYLVKLKDEVIPGQEQTYTYVVGPRGKLEVGREGTTRFVKKIYEGVDGEVDEGFERKVNRALGKEPGQSGGGGGGGEGGEGAEEGEETGVGGRRTGGRARGGGGGKARGGGRAGRRRRADSEEEEEAGSDEYSD</sequence>
<reference evidence="3 4" key="1">
    <citation type="submission" date="2019-10" db="EMBL/GenBank/DDBJ databases">
        <authorList>
            <person name="Palmer J.M."/>
        </authorList>
    </citation>
    <scope>NUCLEOTIDE SEQUENCE [LARGE SCALE GENOMIC DNA]</scope>
    <source>
        <strain evidence="3 4">TWF506</strain>
    </source>
</reference>
<keyword evidence="4" id="KW-1185">Reference proteome</keyword>
<dbReference type="EMBL" id="JAVHJM010000003">
    <property type="protein sequence ID" value="KAK6516894.1"/>
    <property type="molecule type" value="Genomic_DNA"/>
</dbReference>
<dbReference type="AlphaFoldDB" id="A0AAN8NCM1"/>
<feature type="compositionally biased region" description="Gly residues" evidence="1">
    <location>
        <begin position="420"/>
        <end position="444"/>
    </location>
</feature>
<evidence type="ECO:0000313" key="4">
    <source>
        <dbReference type="Proteomes" id="UP001307849"/>
    </source>
</evidence>
<feature type="region of interest" description="Disordered" evidence="1">
    <location>
        <begin position="1"/>
        <end position="145"/>
    </location>
</feature>
<evidence type="ECO:0000256" key="1">
    <source>
        <dbReference type="SAM" id="MobiDB-lite"/>
    </source>
</evidence>